<gene>
    <name evidence="3" type="ORF">M8C21_009393</name>
</gene>
<feature type="non-terminal residue" evidence="3">
    <location>
        <position position="1"/>
    </location>
</feature>
<dbReference type="GO" id="GO:0009395">
    <property type="term" value="P:phospholipid catabolic process"/>
    <property type="evidence" value="ECO:0007669"/>
    <property type="project" value="TreeGrafter"/>
</dbReference>
<evidence type="ECO:0000256" key="2">
    <source>
        <dbReference type="ARBA" id="ARBA00023098"/>
    </source>
</evidence>
<keyword evidence="4" id="KW-1185">Reference proteome</keyword>
<protein>
    <submittedName>
        <fullName evidence="3">Uncharacterized protein</fullName>
    </submittedName>
</protein>
<evidence type="ECO:0000313" key="3">
    <source>
        <dbReference type="EMBL" id="KAI7745937.1"/>
    </source>
</evidence>
<dbReference type="GO" id="GO:0004630">
    <property type="term" value="F:phospholipase D activity"/>
    <property type="evidence" value="ECO:0007669"/>
    <property type="project" value="TreeGrafter"/>
</dbReference>
<dbReference type="Gene3D" id="3.30.870.10">
    <property type="entry name" value="Endonuclease Chain A"/>
    <property type="match status" value="1"/>
</dbReference>
<dbReference type="AlphaFoldDB" id="A0AAD5CQ56"/>
<dbReference type="PANTHER" id="PTHR18896">
    <property type="entry name" value="PHOSPHOLIPASE D"/>
    <property type="match status" value="1"/>
</dbReference>
<evidence type="ECO:0000256" key="1">
    <source>
        <dbReference type="ARBA" id="ARBA00022737"/>
    </source>
</evidence>
<sequence length="331" mass="37328">MEPDSSGGALIHRMKFKGWMLITNKASRYPHPNNKRVFSSGTCRIIANTDPQNAYRDPKAPMHESIQQAWYAGFGLGFSLSIIGCTWALGSCYGGKLISSGELGEKPIFRTLNYDLSKHRKGGKVTLYQDAHVDDGSLPSMHLDGGLKYQNGDCWHDIGEAIKQARRLIYITVGVRVLLLVWDDPTSRSILGIKIQEVIQTNDEETRRFFKHSSVKVVLLCPRSARKGHSWAKKQGPTTGYPREPWHDLHSGIKGPAAYDVLKTFEERWLRASKPRGIQLWFGNLLQFEFYFAQSPALDAKEELGGQILHLNADKKMAEMGTLMLYLHLKV</sequence>
<dbReference type="SUPFAM" id="SSF56024">
    <property type="entry name" value="Phospholipase D/nuclease"/>
    <property type="match status" value="1"/>
</dbReference>
<dbReference type="Proteomes" id="UP001206925">
    <property type="component" value="Unassembled WGS sequence"/>
</dbReference>
<dbReference type="GO" id="GO:0005886">
    <property type="term" value="C:plasma membrane"/>
    <property type="evidence" value="ECO:0007669"/>
    <property type="project" value="TreeGrafter"/>
</dbReference>
<dbReference type="EMBL" id="JAMZMK010007089">
    <property type="protein sequence ID" value="KAI7745937.1"/>
    <property type="molecule type" value="Genomic_DNA"/>
</dbReference>
<name>A0AAD5CQ56_AMBAR</name>
<keyword evidence="2" id="KW-0443">Lipid metabolism</keyword>
<accession>A0AAD5CQ56</accession>
<dbReference type="InterPro" id="IPR015679">
    <property type="entry name" value="PLipase_D_fam"/>
</dbReference>
<dbReference type="PANTHER" id="PTHR18896:SF201">
    <property type="entry name" value="PHOSPHOLIPASE D"/>
    <property type="match status" value="1"/>
</dbReference>
<keyword evidence="1" id="KW-0677">Repeat</keyword>
<organism evidence="3 4">
    <name type="scientific">Ambrosia artemisiifolia</name>
    <name type="common">Common ragweed</name>
    <dbReference type="NCBI Taxonomy" id="4212"/>
    <lineage>
        <taxon>Eukaryota</taxon>
        <taxon>Viridiplantae</taxon>
        <taxon>Streptophyta</taxon>
        <taxon>Embryophyta</taxon>
        <taxon>Tracheophyta</taxon>
        <taxon>Spermatophyta</taxon>
        <taxon>Magnoliopsida</taxon>
        <taxon>eudicotyledons</taxon>
        <taxon>Gunneridae</taxon>
        <taxon>Pentapetalae</taxon>
        <taxon>asterids</taxon>
        <taxon>campanulids</taxon>
        <taxon>Asterales</taxon>
        <taxon>Asteraceae</taxon>
        <taxon>Asteroideae</taxon>
        <taxon>Heliantheae alliance</taxon>
        <taxon>Heliantheae</taxon>
        <taxon>Ambrosia</taxon>
    </lineage>
</organism>
<evidence type="ECO:0000313" key="4">
    <source>
        <dbReference type="Proteomes" id="UP001206925"/>
    </source>
</evidence>
<reference evidence="3" key="1">
    <citation type="submission" date="2022-06" db="EMBL/GenBank/DDBJ databases">
        <title>Uncovering the hologenomic basis of an extraordinary plant invasion.</title>
        <authorList>
            <person name="Bieker V.C."/>
            <person name="Martin M.D."/>
            <person name="Gilbert T."/>
            <person name="Hodgins K."/>
            <person name="Battlay P."/>
            <person name="Petersen B."/>
            <person name="Wilson J."/>
        </authorList>
    </citation>
    <scope>NUCLEOTIDE SEQUENCE</scope>
    <source>
        <strain evidence="3">AA19_3_7</strain>
        <tissue evidence="3">Leaf</tissue>
    </source>
</reference>
<proteinExistence type="predicted"/>
<comment type="caution">
    <text evidence="3">The sequence shown here is derived from an EMBL/GenBank/DDBJ whole genome shotgun (WGS) entry which is preliminary data.</text>
</comment>